<dbReference type="Pfam" id="PF02872">
    <property type="entry name" value="5_nucleotid_C"/>
    <property type="match status" value="1"/>
</dbReference>
<dbReference type="KEGG" id="dko:I596_1329"/>
<dbReference type="OrthoDB" id="9803927at2"/>
<keyword evidence="1" id="KW-0378">Hydrolase</keyword>
<evidence type="ECO:0000313" key="4">
    <source>
        <dbReference type="Proteomes" id="UP000076830"/>
    </source>
</evidence>
<organism evidence="3 4">
    <name type="scientific">Dokdonella koreensis DS-123</name>
    <dbReference type="NCBI Taxonomy" id="1300342"/>
    <lineage>
        <taxon>Bacteria</taxon>
        <taxon>Pseudomonadati</taxon>
        <taxon>Pseudomonadota</taxon>
        <taxon>Gammaproteobacteria</taxon>
        <taxon>Lysobacterales</taxon>
        <taxon>Rhodanobacteraceae</taxon>
        <taxon>Dokdonella</taxon>
    </lineage>
</organism>
<dbReference type="SUPFAM" id="SSF55816">
    <property type="entry name" value="5'-nucleotidase (syn. UDP-sugar hydrolase), C-terminal domain"/>
    <property type="match status" value="1"/>
</dbReference>
<dbReference type="PATRIC" id="fig|1300342.3.peg.1296"/>
<dbReference type="NCBIfam" id="NF006938">
    <property type="entry name" value="PRK09420.1"/>
    <property type="match status" value="1"/>
</dbReference>
<dbReference type="PANTHER" id="PTHR11575">
    <property type="entry name" value="5'-NUCLEOTIDASE-RELATED"/>
    <property type="match status" value="1"/>
</dbReference>
<dbReference type="PANTHER" id="PTHR11575:SF6">
    <property type="entry name" value="2',3'-CYCLIC-NUCLEOTIDE 2'-PHOSPHODIESTERASE_3'-NUCLEOTIDASE"/>
    <property type="match status" value="1"/>
</dbReference>
<evidence type="ECO:0000259" key="2">
    <source>
        <dbReference type="Pfam" id="PF02872"/>
    </source>
</evidence>
<reference evidence="3 4" key="1">
    <citation type="submission" date="2016-04" db="EMBL/GenBank/DDBJ databases">
        <title>Complete genome sequence of Dokdonella koreensis DS-123T.</title>
        <authorList>
            <person name="Kim J.F."/>
            <person name="Lee H."/>
            <person name="Kwak M.-J."/>
        </authorList>
    </citation>
    <scope>NUCLEOTIDE SEQUENCE [LARGE SCALE GENOMIC DNA]</scope>
    <source>
        <strain evidence="3 4">DS-123</strain>
    </source>
</reference>
<name>A0A160DSS0_9GAMM</name>
<dbReference type="RefSeq" id="WP_067645510.1">
    <property type="nucleotide sequence ID" value="NZ_CP015249.1"/>
</dbReference>
<accession>A0A160DSS0</accession>
<dbReference type="Gene3D" id="3.90.780.10">
    <property type="entry name" value="5'-Nucleotidase, C-terminal domain"/>
    <property type="match status" value="1"/>
</dbReference>
<dbReference type="GO" id="GO:0000166">
    <property type="term" value="F:nucleotide binding"/>
    <property type="evidence" value="ECO:0007669"/>
    <property type="project" value="UniProtKB-KW"/>
</dbReference>
<dbReference type="InterPro" id="IPR029052">
    <property type="entry name" value="Metallo-depent_PP-like"/>
</dbReference>
<dbReference type="PROSITE" id="PS00786">
    <property type="entry name" value="5_NUCLEOTIDASE_2"/>
    <property type="match status" value="1"/>
</dbReference>
<dbReference type="PRINTS" id="PR01607">
    <property type="entry name" value="APYRASEFAMLY"/>
</dbReference>
<feature type="domain" description="5'-Nucleotidase C-terminal" evidence="2">
    <location>
        <begin position="423"/>
        <end position="595"/>
    </location>
</feature>
<dbReference type="InterPro" id="IPR008334">
    <property type="entry name" value="5'-Nucleotdase_C"/>
</dbReference>
<feature type="signal peptide" evidence="1">
    <location>
        <begin position="1"/>
        <end position="35"/>
    </location>
</feature>
<dbReference type="GO" id="GO:0030288">
    <property type="term" value="C:outer membrane-bounded periplasmic space"/>
    <property type="evidence" value="ECO:0007669"/>
    <property type="project" value="TreeGrafter"/>
</dbReference>
<proteinExistence type="inferred from homology"/>
<protein>
    <submittedName>
        <fullName evidence="3">5'-nucleotidase domain-containing protein</fullName>
    </submittedName>
</protein>
<evidence type="ECO:0000313" key="3">
    <source>
        <dbReference type="EMBL" id="ANB17359.1"/>
    </source>
</evidence>
<dbReference type="GO" id="GO:0016788">
    <property type="term" value="F:hydrolase activity, acting on ester bonds"/>
    <property type="evidence" value="ECO:0007669"/>
    <property type="project" value="InterPro"/>
</dbReference>
<feature type="chain" id="PRO_5007747493" evidence="1">
    <location>
        <begin position="36"/>
        <end position="685"/>
    </location>
</feature>
<dbReference type="PROSITE" id="PS51257">
    <property type="entry name" value="PROKAR_LIPOPROTEIN"/>
    <property type="match status" value="1"/>
</dbReference>
<dbReference type="Proteomes" id="UP000076830">
    <property type="component" value="Chromosome"/>
</dbReference>
<sequence>MRPTALPPSTFRFLARAGTCAVGLAILLATGCAGSGPHRTAGADAPDGSRATLALLESTDIHANVLSYDYYKLAEDPSLGFERLATLVRTARAEYANSLLFDGGDTIQGTALADWQALAEPLPCDQKLAVYKAMDALGYDGGVIGNHEFNYGLPFLAQVTGTPLNAEGVDARRCNGPDFPLVLANVLGTRDGQPLFAPTALLERTLKARDAAGRPIEAPIRIGIIGFTPPPVMVWDRSHLEGRATTLGLVEASRRFAPALRAQGADLVVAISHGGINPGAYSSTMENANWHLAQEPDIDVLLLGHSHQAFPAPHDPKSRFNGMPGVDNQRGFIHGKPAVMGNFWGKSLGVIELALVRRGGRWTIDPAATQSEVRDIRQPDGSFVAPDPAIRALVRTEHDAAIRYVSTPIGDSDFAMTSYFAAVGDVTALQMVNTAQREWVERYVAAELPQYAGIPVLSAMAPFKVGFGGATDYTAIAPGPLAIRNAADLYQFPNTLTAVRIDGAGLKAWLERAAGYFNRIDPARREPQDLINRGFPGYNFDVVQGGLDYVIDVTRPEGERIVALRYRGRPVDPAEPFIVATNNYRASGGGGFPGLDGSNIVVEAAVANRDVLIDAIRQRRHLTRAADGADRAWRFAPVATAGPVLFRSAAGQLDLARAAGLAHVSLLREEPAGMAVYRIDLSKAR</sequence>
<keyword evidence="4" id="KW-1185">Reference proteome</keyword>
<dbReference type="InterPro" id="IPR006179">
    <property type="entry name" value="5_nucleotidase/apyrase"/>
</dbReference>
<dbReference type="Gene3D" id="3.60.21.10">
    <property type="match status" value="1"/>
</dbReference>
<dbReference type="EMBL" id="CP015249">
    <property type="protein sequence ID" value="ANB17359.1"/>
    <property type="molecule type" value="Genomic_DNA"/>
</dbReference>
<keyword evidence="1" id="KW-0732">Signal</keyword>
<dbReference type="STRING" id="1300342.I596_1329"/>
<evidence type="ECO:0000256" key="1">
    <source>
        <dbReference type="RuleBase" id="RU362119"/>
    </source>
</evidence>
<dbReference type="SUPFAM" id="SSF56300">
    <property type="entry name" value="Metallo-dependent phosphatases"/>
    <property type="match status" value="1"/>
</dbReference>
<dbReference type="GO" id="GO:0046872">
    <property type="term" value="F:metal ion binding"/>
    <property type="evidence" value="ECO:0007669"/>
    <property type="project" value="InterPro"/>
</dbReference>
<keyword evidence="1" id="KW-0547">Nucleotide-binding</keyword>
<dbReference type="InterPro" id="IPR006146">
    <property type="entry name" value="5'-Nucleotdase_CS"/>
</dbReference>
<dbReference type="InterPro" id="IPR036907">
    <property type="entry name" value="5'-Nucleotdase_C_sf"/>
</dbReference>
<gene>
    <name evidence="3" type="ORF">I596_1329</name>
</gene>
<comment type="similarity">
    <text evidence="1">Belongs to the 5'-nucleotidase family.</text>
</comment>
<dbReference type="AlphaFoldDB" id="A0A160DSS0"/>
<dbReference type="GO" id="GO:0009166">
    <property type="term" value="P:nucleotide catabolic process"/>
    <property type="evidence" value="ECO:0007669"/>
    <property type="project" value="InterPro"/>
</dbReference>